<comment type="caution">
    <text evidence="3">The sequence shown here is derived from an EMBL/GenBank/DDBJ whole genome shotgun (WGS) entry which is preliminary data.</text>
</comment>
<evidence type="ECO:0000256" key="1">
    <source>
        <dbReference type="ARBA" id="ARBA00023002"/>
    </source>
</evidence>
<accession>A0A3R9PE32</accession>
<dbReference type="OrthoDB" id="597510at2"/>
<comment type="similarity">
    <text evidence="2">Belongs to the short-chain dehydrogenases/reductases (SDR) family.</text>
</comment>
<dbReference type="AlphaFoldDB" id="A0A3R9PE32"/>
<proteinExistence type="inferred from homology"/>
<dbReference type="CDD" id="cd05327">
    <property type="entry name" value="retinol-DH_like_SDR_c_like"/>
    <property type="match status" value="1"/>
</dbReference>
<keyword evidence="1" id="KW-0560">Oxidoreductase</keyword>
<dbReference type="InterPro" id="IPR002347">
    <property type="entry name" value="SDR_fam"/>
</dbReference>
<dbReference type="EMBL" id="RWIS01000003">
    <property type="protein sequence ID" value="RSK35164.1"/>
    <property type="molecule type" value="Genomic_DNA"/>
</dbReference>
<dbReference type="Pfam" id="PF00106">
    <property type="entry name" value="adh_short"/>
    <property type="match status" value="1"/>
</dbReference>
<evidence type="ECO:0000313" key="4">
    <source>
        <dbReference type="Proteomes" id="UP000280066"/>
    </source>
</evidence>
<reference evidence="3 4" key="1">
    <citation type="submission" date="2018-12" db="EMBL/GenBank/DDBJ databases">
        <authorList>
            <person name="Feng G."/>
            <person name="Zhu H."/>
        </authorList>
    </citation>
    <scope>NUCLEOTIDE SEQUENCE [LARGE SCALE GENOMIC DNA]</scope>
    <source>
        <strain evidence="3 4">9PBR-2</strain>
    </source>
</reference>
<dbReference type="Gene3D" id="3.40.50.720">
    <property type="entry name" value="NAD(P)-binding Rossmann-like Domain"/>
    <property type="match status" value="1"/>
</dbReference>
<protein>
    <submittedName>
        <fullName evidence="3">SDR family oxidoreductase</fullName>
    </submittedName>
</protein>
<name>A0A3R9PE32_9BACT</name>
<gene>
    <name evidence="3" type="ORF">EI290_05525</name>
</gene>
<keyword evidence="4" id="KW-1185">Reference proteome</keyword>
<dbReference type="PRINTS" id="PR00080">
    <property type="entry name" value="SDRFAMILY"/>
</dbReference>
<dbReference type="InterPro" id="IPR036291">
    <property type="entry name" value="NAD(P)-bd_dom_sf"/>
</dbReference>
<evidence type="ECO:0000313" key="3">
    <source>
        <dbReference type="EMBL" id="RSK35164.1"/>
    </source>
</evidence>
<dbReference type="PRINTS" id="PR00081">
    <property type="entry name" value="GDHRDH"/>
</dbReference>
<dbReference type="PANTHER" id="PTHR43157:SF31">
    <property type="entry name" value="PHOSPHATIDYLINOSITOL-GLYCAN BIOSYNTHESIS CLASS F PROTEIN"/>
    <property type="match status" value="1"/>
</dbReference>
<dbReference type="Proteomes" id="UP000280066">
    <property type="component" value="Unassembled WGS sequence"/>
</dbReference>
<dbReference type="PANTHER" id="PTHR43157">
    <property type="entry name" value="PHOSPHATIDYLINOSITOL-GLYCAN BIOSYNTHESIS CLASS F PROTEIN-RELATED"/>
    <property type="match status" value="1"/>
</dbReference>
<sequence>MTLPCYCHPTSGKSAGAPTLPQRVAYSLPSLANCHMTTSFEPIALVTGATSGIGKVTAQQLARQGYHVVLLARNADKAARTRQEIQPEAWPGRRVDVLLCDLSDLNQVRRAAEEFNQRYARLDVLVNNAGLVFGNERETSASGPEMTLTTNHLGPFLLTSLLLPKLQQSPAARIVNVASMAYQFAKPDFATLDVAGSYSPMRAYANSKLFNIMFTQELARRLRERGIHNVSTNSLHPGVVASNFGSNSTWLTRAFYKVAAPFMTSSEDGAQTSIYLATAPEVAQTSGGYFVKQRPEAVKSGFNTPDNAQRLWQESERLVGQPFFQE</sequence>
<evidence type="ECO:0000256" key="2">
    <source>
        <dbReference type="RuleBase" id="RU000363"/>
    </source>
</evidence>
<dbReference type="SUPFAM" id="SSF51735">
    <property type="entry name" value="NAD(P)-binding Rossmann-fold domains"/>
    <property type="match status" value="1"/>
</dbReference>
<organism evidence="3 4">
    <name type="scientific">Hymenobacter metallilatus</name>
    <dbReference type="NCBI Taxonomy" id="2493666"/>
    <lineage>
        <taxon>Bacteria</taxon>
        <taxon>Pseudomonadati</taxon>
        <taxon>Bacteroidota</taxon>
        <taxon>Cytophagia</taxon>
        <taxon>Cytophagales</taxon>
        <taxon>Hymenobacteraceae</taxon>
        <taxon>Hymenobacter</taxon>
    </lineage>
</organism>
<dbReference type="GO" id="GO:0016491">
    <property type="term" value="F:oxidoreductase activity"/>
    <property type="evidence" value="ECO:0007669"/>
    <property type="project" value="UniProtKB-KW"/>
</dbReference>